<dbReference type="RefSeq" id="WP_344912797.1">
    <property type="nucleotide sequence ID" value="NZ_BAABDL010000112.1"/>
</dbReference>
<dbReference type="Gene3D" id="3.60.40.10">
    <property type="entry name" value="PPM-type phosphatase domain"/>
    <property type="match status" value="1"/>
</dbReference>
<sequence length="197" mass="22063">MSMYNRVDVSVYQKVKQGNVVCGDSYYYYQDENHFLCVVVDGLGSGFFAHESSQAVVDVIKSDPLRPTTEIIELSNRRLTGKRGVVLGMLRLDLKTLQFTYSSIGNIGLMTITSEGIKKRNIPMSGYLGGYPRQAKVVSGVFTSNTIFVMFSDGVQSNELTHHLFRESSAEAVTDAFRFHMDQSRDDDTTLAVIKYN</sequence>
<dbReference type="InterPro" id="IPR036457">
    <property type="entry name" value="PPM-type-like_dom_sf"/>
</dbReference>
<name>A0ABP7VUY0_9BACI</name>
<dbReference type="SMART" id="SM00331">
    <property type="entry name" value="PP2C_SIG"/>
    <property type="match status" value="1"/>
</dbReference>
<reference evidence="3" key="1">
    <citation type="journal article" date="2019" name="Int. J. Syst. Evol. Microbiol.">
        <title>The Global Catalogue of Microorganisms (GCM) 10K type strain sequencing project: providing services to taxonomists for standard genome sequencing and annotation.</title>
        <authorList>
            <consortium name="The Broad Institute Genomics Platform"/>
            <consortium name="The Broad Institute Genome Sequencing Center for Infectious Disease"/>
            <person name="Wu L."/>
            <person name="Ma J."/>
        </authorList>
    </citation>
    <scope>NUCLEOTIDE SEQUENCE [LARGE SCALE GENOMIC DNA]</scope>
    <source>
        <strain evidence="3">JCM 17250</strain>
    </source>
</reference>
<comment type="caution">
    <text evidence="2">The sequence shown here is derived from an EMBL/GenBank/DDBJ whole genome shotgun (WGS) entry which is preliminary data.</text>
</comment>
<evidence type="ECO:0000313" key="3">
    <source>
        <dbReference type="Proteomes" id="UP001501734"/>
    </source>
</evidence>
<proteinExistence type="predicted"/>
<dbReference type="PANTHER" id="PTHR35801:SF1">
    <property type="entry name" value="PHOSPHOSERINE PHOSPHATASE RSBX"/>
    <property type="match status" value="1"/>
</dbReference>
<evidence type="ECO:0000313" key="2">
    <source>
        <dbReference type="EMBL" id="GAA4075033.1"/>
    </source>
</evidence>
<protein>
    <submittedName>
        <fullName evidence="2">Phosphoserine phosphatase RsbX</fullName>
    </submittedName>
</protein>
<accession>A0ABP7VUY0</accession>
<dbReference type="SUPFAM" id="SSF81606">
    <property type="entry name" value="PP2C-like"/>
    <property type="match status" value="1"/>
</dbReference>
<feature type="domain" description="PPM-type phosphatase" evidence="1">
    <location>
        <begin position="6"/>
        <end position="196"/>
    </location>
</feature>
<gene>
    <name evidence="2" type="primary">rsbX</name>
    <name evidence="2" type="ORF">GCM10022410_20150</name>
</gene>
<dbReference type="EMBL" id="BAABDL010000112">
    <property type="protein sequence ID" value="GAA4075033.1"/>
    <property type="molecule type" value="Genomic_DNA"/>
</dbReference>
<dbReference type="PANTHER" id="PTHR35801">
    <property type="entry name" value="PHOSPHOSERINE PHOSPHATASE RSBX"/>
    <property type="match status" value="1"/>
</dbReference>
<evidence type="ECO:0000259" key="1">
    <source>
        <dbReference type="SMART" id="SM00331"/>
    </source>
</evidence>
<dbReference type="InterPro" id="IPR001932">
    <property type="entry name" value="PPM-type_phosphatase-like_dom"/>
</dbReference>
<organism evidence="2 3">
    <name type="scientific">Amphibacillus indicireducens</name>
    <dbReference type="NCBI Taxonomy" id="1076330"/>
    <lineage>
        <taxon>Bacteria</taxon>
        <taxon>Bacillati</taxon>
        <taxon>Bacillota</taxon>
        <taxon>Bacilli</taxon>
        <taxon>Bacillales</taxon>
        <taxon>Bacillaceae</taxon>
        <taxon>Amphibacillus</taxon>
    </lineage>
</organism>
<keyword evidence="3" id="KW-1185">Reference proteome</keyword>
<dbReference type="Proteomes" id="UP001501734">
    <property type="component" value="Unassembled WGS sequence"/>
</dbReference>
<dbReference type="InterPro" id="IPR039248">
    <property type="entry name" value="Ptase_RsbX"/>
</dbReference>